<dbReference type="SUPFAM" id="SSF56281">
    <property type="entry name" value="Metallo-hydrolase/oxidoreductase"/>
    <property type="match status" value="1"/>
</dbReference>
<dbReference type="SMART" id="SM00849">
    <property type="entry name" value="Lactamase_B"/>
    <property type="match status" value="1"/>
</dbReference>
<dbReference type="PANTHER" id="PTHR42951">
    <property type="entry name" value="METALLO-BETA-LACTAMASE DOMAIN-CONTAINING"/>
    <property type="match status" value="1"/>
</dbReference>
<dbReference type="PROSITE" id="PS51318">
    <property type="entry name" value="TAT"/>
    <property type="match status" value="1"/>
</dbReference>
<dbReference type="AlphaFoldDB" id="A0A5E8H1A5"/>
<dbReference type="EMBL" id="ACCU02000003">
    <property type="protein sequence ID" value="EEE46232.1"/>
    <property type="molecule type" value="Genomic_DNA"/>
</dbReference>
<feature type="domain" description="Metallo-beta-lactamase" evidence="2">
    <location>
        <begin position="43"/>
        <end position="230"/>
    </location>
</feature>
<organism evidence="3 4">
    <name type="scientific">Roseibium alexandrii (strain DSM 17067 / NCIMB 14079 / DFL-11)</name>
    <name type="common">Labrenzia alexandrii</name>
    <dbReference type="NCBI Taxonomy" id="244592"/>
    <lineage>
        <taxon>Bacteria</taxon>
        <taxon>Pseudomonadati</taxon>
        <taxon>Pseudomonadota</taxon>
        <taxon>Alphaproteobacteria</taxon>
        <taxon>Hyphomicrobiales</taxon>
        <taxon>Stappiaceae</taxon>
        <taxon>Roseibium</taxon>
    </lineage>
</organism>
<dbReference type="CDD" id="cd07739">
    <property type="entry name" value="metallo-hydrolase-like_MBL-fold"/>
    <property type="match status" value="1"/>
</dbReference>
<gene>
    <name evidence="3" type="ORF">SADFL11_3521</name>
</gene>
<comment type="caution">
    <text evidence="3">The sequence shown here is derived from an EMBL/GenBank/DDBJ whole genome shotgun (WGS) entry which is preliminary data.</text>
</comment>
<feature type="chain" id="PRO_5022754907" evidence="1">
    <location>
        <begin position="28"/>
        <end position="292"/>
    </location>
</feature>
<dbReference type="Proteomes" id="UP000004703">
    <property type="component" value="Chromosome"/>
</dbReference>
<dbReference type="PANTHER" id="PTHR42951:SF14">
    <property type="entry name" value="METALLO-BETA-LACTAMASE SUPERFAMILY PROTEIN"/>
    <property type="match status" value="1"/>
</dbReference>
<evidence type="ECO:0000256" key="1">
    <source>
        <dbReference type="SAM" id="SignalP"/>
    </source>
</evidence>
<name>A0A5E8H1A5_ROSAD</name>
<protein>
    <submittedName>
        <fullName evidence="3">Zn-dependent hydrolase, including glyoxylase</fullName>
    </submittedName>
</protein>
<reference evidence="3 4" key="2">
    <citation type="submission" date="2013-04" db="EMBL/GenBank/DDBJ databases">
        <authorList>
            <person name="Fiebig A."/>
            <person name="Pradella S."/>
            <person name="Wagner-Doebler I."/>
        </authorList>
    </citation>
    <scope>NUCLEOTIDE SEQUENCE [LARGE SCALE GENOMIC DNA]</scope>
    <source>
        <strain evidence="4">DSM 17067 / NCIMB 14079 / DFL-11</strain>
    </source>
</reference>
<dbReference type="InterPro" id="IPR006311">
    <property type="entry name" value="TAT_signal"/>
</dbReference>
<dbReference type="Gene3D" id="3.60.15.10">
    <property type="entry name" value="Ribonuclease Z/Hydroxyacylglutathione hydrolase-like"/>
    <property type="match status" value="1"/>
</dbReference>
<dbReference type="InterPro" id="IPR036866">
    <property type="entry name" value="RibonucZ/Hydroxyglut_hydro"/>
</dbReference>
<reference evidence="3 4" key="1">
    <citation type="submission" date="2008-01" db="EMBL/GenBank/DDBJ databases">
        <authorList>
            <person name="Wagner-Dobler I."/>
            <person name="Ferriera S."/>
            <person name="Johnson J."/>
            <person name="Kravitz S."/>
            <person name="Beeson K."/>
            <person name="Sutton G."/>
            <person name="Rogers Y.-H."/>
            <person name="Friedman R."/>
            <person name="Frazier M."/>
            <person name="Venter J.C."/>
        </authorList>
    </citation>
    <scope>NUCLEOTIDE SEQUENCE [LARGE SCALE GENOMIC DNA]</scope>
    <source>
        <strain evidence="4">DSM 17067 / NCIMB 14079 / DFL-11</strain>
    </source>
</reference>
<dbReference type="InterPro" id="IPR001279">
    <property type="entry name" value="Metallo-B-lactamas"/>
</dbReference>
<dbReference type="Pfam" id="PF00753">
    <property type="entry name" value="Lactamase_B"/>
    <property type="match status" value="1"/>
</dbReference>
<dbReference type="RefSeq" id="WP_008194700.1">
    <property type="nucleotide sequence ID" value="NZ_CM011002.1"/>
</dbReference>
<proteinExistence type="predicted"/>
<feature type="signal peptide" evidence="1">
    <location>
        <begin position="1"/>
        <end position="27"/>
    </location>
</feature>
<evidence type="ECO:0000313" key="3">
    <source>
        <dbReference type="EMBL" id="EEE46232.1"/>
    </source>
</evidence>
<sequence>MQLLDRRTFMALSAATAATTLAGPARAANGRADIFTADLWGAAVDSAIIVGEESAVLIDAQLTVPNANRLADVIAATGKTLETICITHVHPDHHLGLAAIMDRFPDAKPVAHPLIQSQLSAAARWMLSTMSQGAEPGTFADRVVVPAPMTSNTIILEGERIEVLEPMHGDTDLLTAVHIPALDTLIASDFLYSDTHQWMAENTTPERLARWRASLDQLEAIGAGTIVPGHEGPGAVRDSSIFGTTRAYIDQWEAGLAETSNAEDLKASMLSGNEEKALEWVLDSSVAAVYPS</sequence>
<dbReference type="GO" id="GO:0016787">
    <property type="term" value="F:hydrolase activity"/>
    <property type="evidence" value="ECO:0007669"/>
    <property type="project" value="UniProtKB-KW"/>
</dbReference>
<keyword evidence="1" id="KW-0732">Signal</keyword>
<dbReference type="InterPro" id="IPR050855">
    <property type="entry name" value="NDM-1-like"/>
</dbReference>
<keyword evidence="3" id="KW-0378">Hydrolase</keyword>
<evidence type="ECO:0000259" key="2">
    <source>
        <dbReference type="SMART" id="SM00849"/>
    </source>
</evidence>
<evidence type="ECO:0000313" key="4">
    <source>
        <dbReference type="Proteomes" id="UP000004703"/>
    </source>
</evidence>
<accession>A0A5E8H1A5</accession>